<evidence type="ECO:0000313" key="2">
    <source>
        <dbReference type="Proteomes" id="UP000614350"/>
    </source>
</evidence>
<accession>A0A834KD45</accession>
<organism evidence="1 2">
    <name type="scientific">Vespula vulgaris</name>
    <name type="common">Yellow jacket</name>
    <name type="synonym">Wasp</name>
    <dbReference type="NCBI Taxonomy" id="7454"/>
    <lineage>
        <taxon>Eukaryota</taxon>
        <taxon>Metazoa</taxon>
        <taxon>Ecdysozoa</taxon>
        <taxon>Arthropoda</taxon>
        <taxon>Hexapoda</taxon>
        <taxon>Insecta</taxon>
        <taxon>Pterygota</taxon>
        <taxon>Neoptera</taxon>
        <taxon>Endopterygota</taxon>
        <taxon>Hymenoptera</taxon>
        <taxon>Apocrita</taxon>
        <taxon>Aculeata</taxon>
        <taxon>Vespoidea</taxon>
        <taxon>Vespidae</taxon>
        <taxon>Vespinae</taxon>
        <taxon>Vespula</taxon>
    </lineage>
</organism>
<protein>
    <submittedName>
        <fullName evidence="1">Uncharacterized protein</fullName>
    </submittedName>
</protein>
<keyword evidence="2" id="KW-1185">Reference proteome</keyword>
<proteinExistence type="predicted"/>
<evidence type="ECO:0000313" key="1">
    <source>
        <dbReference type="EMBL" id="KAF7404513.1"/>
    </source>
</evidence>
<dbReference type="EMBL" id="JACSEA010000003">
    <property type="protein sequence ID" value="KAF7404513.1"/>
    <property type="molecule type" value="Genomic_DNA"/>
</dbReference>
<name>A0A834KD45_VESVU</name>
<reference evidence="1" key="1">
    <citation type="journal article" date="2020" name="G3 (Bethesda)">
        <title>High-Quality Assemblies for Three Invasive Social Wasps from the &lt;i&gt;Vespula&lt;/i&gt; Genus.</title>
        <authorList>
            <person name="Harrop T.W.R."/>
            <person name="Guhlin J."/>
            <person name="McLaughlin G.M."/>
            <person name="Permina E."/>
            <person name="Stockwell P."/>
            <person name="Gilligan J."/>
            <person name="Le Lec M.F."/>
            <person name="Gruber M.A.M."/>
            <person name="Quinn O."/>
            <person name="Lovegrove M."/>
            <person name="Duncan E.J."/>
            <person name="Remnant E.J."/>
            <person name="Van Eeckhoven J."/>
            <person name="Graham B."/>
            <person name="Knapp R.A."/>
            <person name="Langford K.W."/>
            <person name="Kronenberg Z."/>
            <person name="Press M.O."/>
            <person name="Eacker S.M."/>
            <person name="Wilson-Rankin E.E."/>
            <person name="Purcell J."/>
            <person name="Lester P.J."/>
            <person name="Dearden P.K."/>
        </authorList>
    </citation>
    <scope>NUCLEOTIDE SEQUENCE</scope>
    <source>
        <strain evidence="1">Marl-1</strain>
    </source>
</reference>
<comment type="caution">
    <text evidence="1">The sequence shown here is derived from an EMBL/GenBank/DDBJ whole genome shotgun (WGS) entry which is preliminary data.</text>
</comment>
<gene>
    <name evidence="1" type="ORF">HZH66_003419</name>
</gene>
<dbReference type="Proteomes" id="UP000614350">
    <property type="component" value="Unassembled WGS sequence"/>
</dbReference>
<dbReference type="AlphaFoldDB" id="A0A834KD45"/>
<sequence length="123" mass="14017">MEHVGARKIILTTSGYFHPICIEGTTPYRHDQTGPWLIRNDSTLAWQMLFLAYCSFSKCKTSISSLVYKADTVRVEWITNFGADLISESRRQLCFEKPEAAGTSREMRAGYQCAPLTHHLPFI</sequence>